<keyword evidence="8" id="KW-1185">Reference proteome</keyword>
<feature type="transmembrane region" description="Helical" evidence="6">
    <location>
        <begin position="6"/>
        <end position="32"/>
    </location>
</feature>
<comment type="caution">
    <text evidence="7">The sequence shown here is derived from an EMBL/GenBank/DDBJ whole genome shotgun (WGS) entry which is preliminary data.</text>
</comment>
<evidence type="ECO:0000313" key="7">
    <source>
        <dbReference type="EMBL" id="KAL3617855.1"/>
    </source>
</evidence>
<keyword evidence="3 6" id="KW-0812">Transmembrane</keyword>
<accession>A0ABD3BKB3</accession>
<proteinExistence type="inferred from homology"/>
<dbReference type="Pfam" id="PF00335">
    <property type="entry name" value="Tetraspanin"/>
    <property type="match status" value="1"/>
</dbReference>
<evidence type="ECO:0000313" key="8">
    <source>
        <dbReference type="Proteomes" id="UP001632038"/>
    </source>
</evidence>
<dbReference type="GO" id="GO:0016020">
    <property type="term" value="C:membrane"/>
    <property type="evidence" value="ECO:0007669"/>
    <property type="project" value="UniProtKB-SubCell"/>
</dbReference>
<feature type="transmembrane region" description="Helical" evidence="6">
    <location>
        <begin position="70"/>
        <end position="96"/>
    </location>
</feature>
<dbReference type="Proteomes" id="UP001632038">
    <property type="component" value="Unassembled WGS sequence"/>
</dbReference>
<dbReference type="InterPro" id="IPR044991">
    <property type="entry name" value="TET_plant"/>
</dbReference>
<comment type="similarity">
    <text evidence="2">Belongs to the tetraspanin (TM4SF) family.</text>
</comment>
<evidence type="ECO:0000256" key="2">
    <source>
        <dbReference type="ARBA" id="ARBA00006840"/>
    </source>
</evidence>
<keyword evidence="4 6" id="KW-1133">Transmembrane helix</keyword>
<feature type="transmembrane region" description="Helical" evidence="6">
    <location>
        <begin position="44"/>
        <end position="64"/>
    </location>
</feature>
<evidence type="ECO:0000256" key="1">
    <source>
        <dbReference type="ARBA" id="ARBA00004141"/>
    </source>
</evidence>
<evidence type="ECO:0000256" key="4">
    <source>
        <dbReference type="ARBA" id="ARBA00022989"/>
    </source>
</evidence>
<comment type="subcellular location">
    <subcellularLocation>
        <location evidence="1">Membrane</location>
        <topology evidence="1">Multi-pass membrane protein</topology>
    </subcellularLocation>
</comment>
<protein>
    <recommendedName>
        <fullName evidence="9">Tetraspanin-8</fullName>
    </recommendedName>
</protein>
<evidence type="ECO:0000256" key="6">
    <source>
        <dbReference type="SAM" id="Phobius"/>
    </source>
</evidence>
<evidence type="ECO:0008006" key="9">
    <source>
        <dbReference type="Google" id="ProtNLM"/>
    </source>
</evidence>
<dbReference type="InterPro" id="IPR018499">
    <property type="entry name" value="Tetraspanin/Peripherin"/>
</dbReference>
<keyword evidence="5 6" id="KW-0472">Membrane</keyword>
<gene>
    <name evidence="7" type="ORF">CASFOL_038176</name>
</gene>
<evidence type="ECO:0000256" key="5">
    <source>
        <dbReference type="ARBA" id="ARBA00023136"/>
    </source>
</evidence>
<organism evidence="7 8">
    <name type="scientific">Castilleja foliolosa</name>
    <dbReference type="NCBI Taxonomy" id="1961234"/>
    <lineage>
        <taxon>Eukaryota</taxon>
        <taxon>Viridiplantae</taxon>
        <taxon>Streptophyta</taxon>
        <taxon>Embryophyta</taxon>
        <taxon>Tracheophyta</taxon>
        <taxon>Spermatophyta</taxon>
        <taxon>Magnoliopsida</taxon>
        <taxon>eudicotyledons</taxon>
        <taxon>Gunneridae</taxon>
        <taxon>Pentapetalae</taxon>
        <taxon>asterids</taxon>
        <taxon>lamiids</taxon>
        <taxon>Lamiales</taxon>
        <taxon>Orobanchaceae</taxon>
        <taxon>Pedicularideae</taxon>
        <taxon>Castillejinae</taxon>
        <taxon>Castilleja</taxon>
    </lineage>
</organism>
<dbReference type="EMBL" id="JAVIJP010000081">
    <property type="protein sequence ID" value="KAL3617855.1"/>
    <property type="molecule type" value="Genomic_DNA"/>
</dbReference>
<reference evidence="8" key="1">
    <citation type="journal article" date="2024" name="IScience">
        <title>Strigolactones Initiate the Formation of Haustorium-like Structures in Castilleja.</title>
        <authorList>
            <person name="Buerger M."/>
            <person name="Peterson D."/>
            <person name="Chory J."/>
        </authorList>
    </citation>
    <scope>NUCLEOTIDE SEQUENCE [LARGE SCALE GENOMIC DNA]</scope>
</reference>
<sequence>MARFSNGIITIINLLTLLLSFCAIALSIWFYIKIGSPCERMMRMPLLVVGGTLLLVSMTGLLGACCRVSFFMWLYLIALFVLIAGLIALTAFAIAVTNKGIGHALTENGIGNGKLGDYSWWLQEYVVNKHNWDRIRNCLIDVGMCQSIVGGVNEDFYSQSLSQSLSPIQSGCCKPPNSCGLELEDQTSGEIKSPTGPDPDCKIWSNEQQQLCYNCESCKTAVLDNIKEEWRMIAIINTLILISITIIYSIGCCALRNNQDYGYKKYKSYYA</sequence>
<evidence type="ECO:0000256" key="3">
    <source>
        <dbReference type="ARBA" id="ARBA00022692"/>
    </source>
</evidence>
<feature type="transmembrane region" description="Helical" evidence="6">
    <location>
        <begin position="232"/>
        <end position="251"/>
    </location>
</feature>
<dbReference type="PANTHER" id="PTHR32191">
    <property type="entry name" value="TETRASPANIN-8-RELATED"/>
    <property type="match status" value="1"/>
</dbReference>
<name>A0ABD3BKB3_9LAMI</name>
<dbReference type="AlphaFoldDB" id="A0ABD3BKB3"/>